<name>F8WXC9_9BACT</name>
<dbReference type="InterPro" id="IPR037066">
    <property type="entry name" value="Plug_dom_sf"/>
</dbReference>
<dbReference type="Gene3D" id="2.170.130.10">
    <property type="entry name" value="TonB-dependent receptor, plug domain"/>
    <property type="match status" value="1"/>
</dbReference>
<evidence type="ECO:0008006" key="6">
    <source>
        <dbReference type="Google" id="ProtNLM"/>
    </source>
</evidence>
<feature type="chain" id="PRO_5003385823" description="DUF4139 domain-containing protein" evidence="1">
    <location>
        <begin position="22"/>
        <end position="610"/>
    </location>
</feature>
<evidence type="ECO:0000259" key="2">
    <source>
        <dbReference type="Pfam" id="PF13598"/>
    </source>
</evidence>
<accession>F8WXC9</accession>
<dbReference type="HOGENOM" id="CLU_010457_3_0_10"/>
<feature type="domain" description="DUF4139" evidence="2">
    <location>
        <begin position="221"/>
        <end position="604"/>
    </location>
</feature>
<keyword evidence="5" id="KW-1185">Reference proteome</keyword>
<evidence type="ECO:0000256" key="1">
    <source>
        <dbReference type="SAM" id="SignalP"/>
    </source>
</evidence>
<dbReference type="EMBL" id="ADLW01000002">
    <property type="protein sequence ID" value="EGK04885.1"/>
    <property type="molecule type" value="Genomic_DNA"/>
</dbReference>
<dbReference type="InterPro" id="IPR011935">
    <property type="entry name" value="CHP02231"/>
</dbReference>
<dbReference type="Pfam" id="PF13600">
    <property type="entry name" value="DUF4140"/>
    <property type="match status" value="1"/>
</dbReference>
<comment type="caution">
    <text evidence="4">The sequence shown here is derived from an EMBL/GenBank/DDBJ whole genome shotgun (WGS) entry which is preliminary data.</text>
</comment>
<gene>
    <name evidence="4" type="ORF">HMPREF9456_00638</name>
</gene>
<dbReference type="OrthoDB" id="1096764at2"/>
<feature type="domain" description="DUF4140" evidence="3">
    <location>
        <begin position="34"/>
        <end position="132"/>
    </location>
</feature>
<dbReference type="AlphaFoldDB" id="F8WXC9"/>
<dbReference type="NCBIfam" id="TIGR02231">
    <property type="entry name" value="mucoidy inhibitor MuiA family protein"/>
    <property type="match status" value="2"/>
</dbReference>
<reference evidence="4 5" key="1">
    <citation type="submission" date="2011-04" db="EMBL/GenBank/DDBJ databases">
        <title>The Genome Sequence of Dysgonomonas mossii DSM 22836.</title>
        <authorList>
            <consortium name="The Broad Institute Genome Sequencing Platform"/>
            <person name="Earl A."/>
            <person name="Ward D."/>
            <person name="Feldgarden M."/>
            <person name="Gevers D."/>
            <person name="Pudlo N."/>
            <person name="Martens E."/>
            <person name="Allen-Vercoe E."/>
            <person name="Young S.K."/>
            <person name="Zeng Q."/>
            <person name="Gargeya S."/>
            <person name="Fitzgerald M."/>
            <person name="Haas B."/>
            <person name="Abouelleil A."/>
            <person name="Alvarado L."/>
            <person name="Arachchi H.M."/>
            <person name="Berlin A."/>
            <person name="Brown A."/>
            <person name="Chapman S.B."/>
            <person name="Chen Z."/>
            <person name="Dunbar C."/>
            <person name="Freedman E."/>
            <person name="Gearin G."/>
            <person name="Gellesch M."/>
            <person name="Goldberg J."/>
            <person name="Griggs A."/>
            <person name="Gujja S."/>
            <person name="Heiman D."/>
            <person name="Howarth C."/>
            <person name="Larson L."/>
            <person name="Lui A."/>
            <person name="MacDonald P.J.P."/>
            <person name="Mehta T."/>
            <person name="Montmayeur A."/>
            <person name="Murphy C."/>
            <person name="Neiman D."/>
            <person name="Pearson M."/>
            <person name="Priest M."/>
            <person name="Roberts A."/>
            <person name="Saif S."/>
            <person name="Shea T."/>
            <person name="Shenoy N."/>
            <person name="Sisk P."/>
            <person name="Stolte C."/>
            <person name="Sykes S."/>
            <person name="Yandava C."/>
            <person name="Wortman J."/>
            <person name="Nusbaum C."/>
            <person name="Birren B."/>
        </authorList>
    </citation>
    <scope>NUCLEOTIDE SEQUENCE [LARGE SCALE GENOMIC DNA]</scope>
    <source>
        <strain evidence="4 5">DSM 22836</strain>
    </source>
</reference>
<feature type="signal peptide" evidence="1">
    <location>
        <begin position="1"/>
        <end position="21"/>
    </location>
</feature>
<evidence type="ECO:0000259" key="3">
    <source>
        <dbReference type="Pfam" id="PF13600"/>
    </source>
</evidence>
<dbReference type="InterPro" id="IPR037291">
    <property type="entry name" value="DUF4139"/>
</dbReference>
<evidence type="ECO:0000313" key="4">
    <source>
        <dbReference type="EMBL" id="EGK04885.1"/>
    </source>
</evidence>
<dbReference type="STRING" id="742767.HMPREF9456_00638"/>
<evidence type="ECO:0000313" key="5">
    <source>
        <dbReference type="Proteomes" id="UP000006420"/>
    </source>
</evidence>
<dbReference type="eggNOG" id="COG1629">
    <property type="taxonomic scope" value="Bacteria"/>
</dbReference>
<organism evidence="4 5">
    <name type="scientific">Dysgonomonas mossii DSM 22836</name>
    <dbReference type="NCBI Taxonomy" id="742767"/>
    <lineage>
        <taxon>Bacteria</taxon>
        <taxon>Pseudomonadati</taxon>
        <taxon>Bacteroidota</taxon>
        <taxon>Bacteroidia</taxon>
        <taxon>Bacteroidales</taxon>
        <taxon>Dysgonomonadaceae</taxon>
        <taxon>Dysgonomonas</taxon>
    </lineage>
</organism>
<dbReference type="GeneID" id="78081320"/>
<dbReference type="eggNOG" id="COG5316">
    <property type="taxonomic scope" value="Bacteria"/>
</dbReference>
<dbReference type="Pfam" id="PF13598">
    <property type="entry name" value="DUF4139"/>
    <property type="match status" value="1"/>
</dbReference>
<proteinExistence type="predicted"/>
<dbReference type="PANTHER" id="PTHR31005">
    <property type="entry name" value="DUF4139 DOMAIN-CONTAINING PROTEIN"/>
    <property type="match status" value="1"/>
</dbReference>
<dbReference type="PANTHER" id="PTHR31005:SF8">
    <property type="entry name" value="DUF4139 DOMAIN-CONTAINING PROTEIN"/>
    <property type="match status" value="1"/>
</dbReference>
<dbReference type="InterPro" id="IPR025554">
    <property type="entry name" value="DUF4140"/>
</dbReference>
<protein>
    <recommendedName>
        <fullName evidence="6">DUF4139 domain-containing protein</fullName>
    </recommendedName>
</protein>
<dbReference type="Proteomes" id="UP000006420">
    <property type="component" value="Unassembled WGS sequence"/>
</dbReference>
<dbReference type="SUPFAM" id="SSF56935">
    <property type="entry name" value="Porins"/>
    <property type="match status" value="1"/>
</dbReference>
<keyword evidence="1" id="KW-0732">Signal</keyword>
<sequence>MKTKLLFVTALSVCFSLHIWAQDEKTVKSKLEDATVFFQGAELVHTASYSLLKGDNEIYIEGLSSNIDKNSLKIKASNGVIVSAYEFSVDFLTENKSTSAVARKLQDSIDFYQKKLQQVNTDINITTNLIALLQKGTDKNVAGSEKGLGIDELVKTMDYYKTKSAELQAVQAVNNKKKNDCDIAITRLNKQLSQEALKNDKTSGVLKLSLASPLASICNFTISYYTSAASWVPFYDINIESTDKPIKILSKSKVRQTTGLDWERVKLTLSTATPSNGKVAPLFSAWFLENYRPEPRLSAEMAQNSYSYAMKEARSLEVSEVLNGSMVAEESGRDMLKKEAQLPLYIMDGVPVDARYAQSLDPLSIKNTEVLDRNSATGMYGSRASNGAVIITLKSKMDDFITQKDNELNVVYNIDMPYTIPGNGKEQTIDLQAKETTAEYKYYSAPKLDTETYLLAEISDWEKLNLLSGKANITYDGTYVGESFIDTRSTHSKLTLTLGSDRRVPVKREKMQDYSSTRFLGNDVKQVFTYRLTVKNNQNKPVKMVLKDQYPISTQKNIEVELISKDTTPWTANKEDMGVITWEEELKPGETKVYQISYSVKYPKGSNLNL</sequence>
<dbReference type="RefSeq" id="WP_006842009.1">
    <property type="nucleotide sequence ID" value="NZ_AQWJ01000001.1"/>
</dbReference>